<dbReference type="Gramene" id="AET1Gv20415300.3">
    <property type="protein sequence ID" value="AET1Gv20415300.3"/>
    <property type="gene ID" value="AET1Gv20415300"/>
</dbReference>
<reference evidence="1" key="4">
    <citation type="submission" date="2019-03" db="UniProtKB">
        <authorList>
            <consortium name="EnsemblPlants"/>
        </authorList>
    </citation>
    <scope>IDENTIFICATION</scope>
</reference>
<dbReference type="EnsemblPlants" id="AET1Gv20415300.3">
    <property type="protein sequence ID" value="AET1Gv20415300.3"/>
    <property type="gene ID" value="AET1Gv20415300"/>
</dbReference>
<dbReference type="PANTHER" id="PTHR33594:SF1">
    <property type="entry name" value="HD_PDEASE DOMAIN-CONTAINING PROTEIN"/>
    <property type="match status" value="1"/>
</dbReference>
<evidence type="ECO:0000313" key="1">
    <source>
        <dbReference type="EnsemblPlants" id="AET1Gv20415300.3"/>
    </source>
</evidence>
<name>A0A452YH19_AEGTS</name>
<dbReference type="AlphaFoldDB" id="A0A452YH19"/>
<dbReference type="Gene3D" id="1.10.472.50">
    <property type="entry name" value="HD-domain/PDEase-like"/>
    <property type="match status" value="1"/>
</dbReference>
<accession>A0A452YH19</accession>
<reference evidence="1" key="5">
    <citation type="journal article" date="2021" name="G3 (Bethesda)">
        <title>Aegilops tauschii genome assembly Aet v5.0 features greater sequence contiguity and improved annotation.</title>
        <authorList>
            <person name="Wang L."/>
            <person name="Zhu T."/>
            <person name="Rodriguez J.C."/>
            <person name="Deal K.R."/>
            <person name="Dubcovsky J."/>
            <person name="McGuire P.E."/>
            <person name="Lux T."/>
            <person name="Spannagl M."/>
            <person name="Mayer K.F.X."/>
            <person name="Baldrich P."/>
            <person name="Meyers B.C."/>
            <person name="Huo N."/>
            <person name="Gu Y.Q."/>
            <person name="Zhou H."/>
            <person name="Devos K.M."/>
            <person name="Bennetzen J.L."/>
            <person name="Unver T."/>
            <person name="Budak H."/>
            <person name="Gulick P.J."/>
            <person name="Galiba G."/>
            <person name="Kalapos B."/>
            <person name="Nelson D.R."/>
            <person name="Li P."/>
            <person name="You F.M."/>
            <person name="Luo M.C."/>
            <person name="Dvorak J."/>
        </authorList>
    </citation>
    <scope>NUCLEOTIDE SEQUENCE [LARGE SCALE GENOMIC DNA]</scope>
    <source>
        <strain evidence="1">cv. AL8/78</strain>
    </source>
</reference>
<proteinExistence type="predicted"/>
<dbReference type="Proteomes" id="UP000015105">
    <property type="component" value="Chromosome 1D"/>
</dbReference>
<dbReference type="PANTHER" id="PTHR33594">
    <property type="entry name" value="SUPERFAMILY HYDROLASE, PUTATIVE (AFU_ORTHOLOGUE AFUA_1G03035)-RELATED"/>
    <property type="match status" value="1"/>
</dbReference>
<reference evidence="1" key="3">
    <citation type="journal article" date="2017" name="Nature">
        <title>Genome sequence of the progenitor of the wheat D genome Aegilops tauschii.</title>
        <authorList>
            <person name="Luo M.C."/>
            <person name="Gu Y.Q."/>
            <person name="Puiu D."/>
            <person name="Wang H."/>
            <person name="Twardziok S.O."/>
            <person name="Deal K.R."/>
            <person name="Huo N."/>
            <person name="Zhu T."/>
            <person name="Wang L."/>
            <person name="Wang Y."/>
            <person name="McGuire P.E."/>
            <person name="Liu S."/>
            <person name="Long H."/>
            <person name="Ramasamy R.K."/>
            <person name="Rodriguez J.C."/>
            <person name="Van S.L."/>
            <person name="Yuan L."/>
            <person name="Wang Z."/>
            <person name="Xia Z."/>
            <person name="Xiao L."/>
            <person name="Anderson O.D."/>
            <person name="Ouyang S."/>
            <person name="Liang Y."/>
            <person name="Zimin A.V."/>
            <person name="Pertea G."/>
            <person name="Qi P."/>
            <person name="Bennetzen J.L."/>
            <person name="Dai X."/>
            <person name="Dawson M.W."/>
            <person name="Muller H.G."/>
            <person name="Kugler K."/>
            <person name="Rivarola-Duarte L."/>
            <person name="Spannagl M."/>
            <person name="Mayer K.F.X."/>
            <person name="Lu F.H."/>
            <person name="Bevan M.W."/>
            <person name="Leroy P."/>
            <person name="Li P."/>
            <person name="You F.M."/>
            <person name="Sun Q."/>
            <person name="Liu Z."/>
            <person name="Lyons E."/>
            <person name="Wicker T."/>
            <person name="Salzberg S.L."/>
            <person name="Devos K.M."/>
            <person name="Dvorak J."/>
        </authorList>
    </citation>
    <scope>NUCLEOTIDE SEQUENCE [LARGE SCALE GENOMIC DNA]</scope>
    <source>
        <strain evidence="1">cv. AL8/78</strain>
    </source>
</reference>
<protein>
    <submittedName>
        <fullName evidence="1">Uncharacterized protein</fullName>
    </submittedName>
</protein>
<organism evidence="1 2">
    <name type="scientific">Aegilops tauschii subsp. strangulata</name>
    <name type="common">Goatgrass</name>
    <dbReference type="NCBI Taxonomy" id="200361"/>
    <lineage>
        <taxon>Eukaryota</taxon>
        <taxon>Viridiplantae</taxon>
        <taxon>Streptophyta</taxon>
        <taxon>Embryophyta</taxon>
        <taxon>Tracheophyta</taxon>
        <taxon>Spermatophyta</taxon>
        <taxon>Magnoliopsida</taxon>
        <taxon>Liliopsida</taxon>
        <taxon>Poales</taxon>
        <taxon>Poaceae</taxon>
        <taxon>BOP clade</taxon>
        <taxon>Pooideae</taxon>
        <taxon>Triticodae</taxon>
        <taxon>Triticeae</taxon>
        <taxon>Triticinae</taxon>
        <taxon>Aegilops</taxon>
    </lineage>
</organism>
<reference evidence="2" key="1">
    <citation type="journal article" date="2014" name="Science">
        <title>Ancient hybridizations among the ancestral genomes of bread wheat.</title>
        <authorList>
            <consortium name="International Wheat Genome Sequencing Consortium,"/>
            <person name="Marcussen T."/>
            <person name="Sandve S.R."/>
            <person name="Heier L."/>
            <person name="Spannagl M."/>
            <person name="Pfeifer M."/>
            <person name="Jakobsen K.S."/>
            <person name="Wulff B.B."/>
            <person name="Steuernagel B."/>
            <person name="Mayer K.F."/>
            <person name="Olsen O.A."/>
        </authorList>
    </citation>
    <scope>NUCLEOTIDE SEQUENCE [LARGE SCALE GENOMIC DNA]</scope>
    <source>
        <strain evidence="2">cv. AL8/78</strain>
    </source>
</reference>
<reference evidence="2" key="2">
    <citation type="journal article" date="2017" name="Nat. Plants">
        <title>The Aegilops tauschii genome reveals multiple impacts of transposons.</title>
        <authorList>
            <person name="Zhao G."/>
            <person name="Zou C."/>
            <person name="Li K."/>
            <person name="Wang K."/>
            <person name="Li T."/>
            <person name="Gao L."/>
            <person name="Zhang X."/>
            <person name="Wang H."/>
            <person name="Yang Z."/>
            <person name="Liu X."/>
            <person name="Jiang W."/>
            <person name="Mao L."/>
            <person name="Kong X."/>
            <person name="Jiao Y."/>
            <person name="Jia J."/>
        </authorList>
    </citation>
    <scope>NUCLEOTIDE SEQUENCE [LARGE SCALE GENOMIC DNA]</scope>
    <source>
        <strain evidence="2">cv. AL8/78</strain>
    </source>
</reference>
<sequence length="53" mass="5769">VRCAEQLVEREMSGRDASHDAAHALRVRDLALSLAAEQGVSSPDRLLIVTTPR</sequence>
<evidence type="ECO:0000313" key="2">
    <source>
        <dbReference type="Proteomes" id="UP000015105"/>
    </source>
</evidence>
<dbReference type="SUPFAM" id="SSF109604">
    <property type="entry name" value="HD-domain/PDEase-like"/>
    <property type="match status" value="1"/>
</dbReference>
<keyword evidence="2" id="KW-1185">Reference proteome</keyword>